<dbReference type="FunFam" id="1.20.5.110:FF:000057">
    <property type="entry name" value="SNARE complex subunit (Bet1), putative"/>
    <property type="match status" value="1"/>
</dbReference>
<evidence type="ECO:0000256" key="3">
    <source>
        <dbReference type="ARBA" id="ARBA00022692"/>
    </source>
</evidence>
<proteinExistence type="predicted"/>
<dbReference type="PANTHER" id="PTHR12791">
    <property type="entry name" value="GOLGI SNARE BET1-RELATED"/>
    <property type="match status" value="1"/>
</dbReference>
<reference evidence="12 13" key="1">
    <citation type="submission" date="2018-12" db="EMBL/GenBank/DDBJ databases">
        <title>Venturia inaequalis Genome Resource.</title>
        <authorList>
            <person name="Lichtner F.J."/>
        </authorList>
    </citation>
    <scope>NUCLEOTIDE SEQUENCE [LARGE SCALE GENOMIC DNA]</scope>
    <source>
        <strain evidence="12 13">120213</strain>
    </source>
</reference>
<dbReference type="SUPFAM" id="SSF58038">
    <property type="entry name" value="SNARE fusion complex"/>
    <property type="match status" value="1"/>
</dbReference>
<evidence type="ECO:0000256" key="9">
    <source>
        <dbReference type="SAM" id="MobiDB-lite"/>
    </source>
</evidence>
<dbReference type="Proteomes" id="UP000447873">
    <property type="component" value="Unassembled WGS sequence"/>
</dbReference>
<feature type="transmembrane region" description="Helical" evidence="10">
    <location>
        <begin position="161"/>
        <end position="182"/>
    </location>
</feature>
<sequence length="447" mass="50112">MASRYGSRLTQRDGKSSLFSAYDERQRSTSPSKNKPGSGYSSRYGGGASEPQSAFGAYPNSPYANGSPSASAAAQFRTATPDKKGRYSDAVLSELESQNDEHISGILGKVGQLKQMTIAIGDEIRDSSALAQQMNSGFEQTSLRLKGTMKRMSRMAEKTGVGWRVWLGFFAAVTVLFCIPSTSQRPLLEHFSSIRFELFAPTRISGMLWKQHMASLEVSQYEIALMTRQDDKDGDQNNFPLIWYMSSAVAAPRSSIPLCGLSSLRNANVRDIFDITHNVLVDCTRLAMFSTRRNAVGELMPDLLAQDDFPTYIVKWVILGTYHDYQVRAFCAFDDEAAWKALEAQYAVARACRQWKDAQEEALRQGRPQETFTPELRATLRETRLFIDEPSIQAFMHQLSPTAGATEPEDWRAHLVYSLLWPILNTIVGCEEYERDLLIAERARLRG</sequence>
<keyword evidence="4" id="KW-0653">Protein transport</keyword>
<keyword evidence="3 10" id="KW-0812">Transmembrane</keyword>
<dbReference type="InterPro" id="IPR000727">
    <property type="entry name" value="T_SNARE_dom"/>
</dbReference>
<dbReference type="GO" id="GO:0000139">
    <property type="term" value="C:Golgi membrane"/>
    <property type="evidence" value="ECO:0007669"/>
    <property type="project" value="UniProtKB-SubCell"/>
</dbReference>
<dbReference type="Gene3D" id="1.20.5.110">
    <property type="match status" value="1"/>
</dbReference>
<feature type="region of interest" description="Disordered" evidence="9">
    <location>
        <begin position="1"/>
        <end position="80"/>
    </location>
</feature>
<gene>
    <name evidence="12" type="ORF">EG328_005722</name>
</gene>
<keyword evidence="7 10" id="KW-0472">Membrane</keyword>
<keyword evidence="6" id="KW-0333">Golgi apparatus</keyword>
<dbReference type="SMART" id="SM00397">
    <property type="entry name" value="t_SNARE"/>
    <property type="match status" value="1"/>
</dbReference>
<organism evidence="12 13">
    <name type="scientific">Venturia inaequalis</name>
    <name type="common">Apple scab fungus</name>
    <dbReference type="NCBI Taxonomy" id="5025"/>
    <lineage>
        <taxon>Eukaryota</taxon>
        <taxon>Fungi</taxon>
        <taxon>Dikarya</taxon>
        <taxon>Ascomycota</taxon>
        <taxon>Pezizomycotina</taxon>
        <taxon>Dothideomycetes</taxon>
        <taxon>Pleosporomycetidae</taxon>
        <taxon>Venturiales</taxon>
        <taxon>Venturiaceae</taxon>
        <taxon>Venturia</taxon>
    </lineage>
</organism>
<name>A0A8H3UL85_VENIN</name>
<dbReference type="CDD" id="cd15853">
    <property type="entry name" value="SNARE_Bet1"/>
    <property type="match status" value="1"/>
</dbReference>
<evidence type="ECO:0000313" key="12">
    <source>
        <dbReference type="EMBL" id="KAE9971361.1"/>
    </source>
</evidence>
<evidence type="ECO:0000256" key="6">
    <source>
        <dbReference type="ARBA" id="ARBA00023034"/>
    </source>
</evidence>
<evidence type="ECO:0000256" key="2">
    <source>
        <dbReference type="ARBA" id="ARBA00022448"/>
    </source>
</evidence>
<comment type="caution">
    <text evidence="12">The sequence shown here is derived from an EMBL/GenBank/DDBJ whole genome shotgun (WGS) entry which is preliminary data.</text>
</comment>
<protein>
    <recommendedName>
        <fullName evidence="11">t-SNARE coiled-coil homology domain-containing protein</fullName>
    </recommendedName>
</protein>
<evidence type="ECO:0000256" key="5">
    <source>
        <dbReference type="ARBA" id="ARBA00022989"/>
    </source>
</evidence>
<evidence type="ECO:0000256" key="8">
    <source>
        <dbReference type="ARBA" id="ARBA00046280"/>
    </source>
</evidence>
<evidence type="ECO:0000256" key="10">
    <source>
        <dbReference type="SAM" id="Phobius"/>
    </source>
</evidence>
<feature type="compositionally biased region" description="Polar residues" evidence="9">
    <location>
        <begin position="62"/>
        <end position="72"/>
    </location>
</feature>
<evidence type="ECO:0000256" key="7">
    <source>
        <dbReference type="ARBA" id="ARBA00023136"/>
    </source>
</evidence>
<evidence type="ECO:0000256" key="4">
    <source>
        <dbReference type="ARBA" id="ARBA00022927"/>
    </source>
</evidence>
<evidence type="ECO:0000259" key="11">
    <source>
        <dbReference type="PROSITE" id="PS50192"/>
    </source>
</evidence>
<dbReference type="GO" id="GO:0015031">
    <property type="term" value="P:protein transport"/>
    <property type="evidence" value="ECO:0007669"/>
    <property type="project" value="UniProtKB-KW"/>
</dbReference>
<accession>A0A8H3UL85</accession>
<dbReference type="AlphaFoldDB" id="A0A8H3UL85"/>
<dbReference type="PROSITE" id="PS50192">
    <property type="entry name" value="T_SNARE"/>
    <property type="match status" value="1"/>
</dbReference>
<keyword evidence="2" id="KW-0813">Transport</keyword>
<dbReference type="EMBL" id="WNWS01000301">
    <property type="protein sequence ID" value="KAE9971361.1"/>
    <property type="molecule type" value="Genomic_DNA"/>
</dbReference>
<dbReference type="InterPro" id="IPR039899">
    <property type="entry name" value="BET1_SNARE"/>
</dbReference>
<keyword evidence="5 10" id="KW-1133">Transmembrane helix</keyword>
<comment type="subcellular location">
    <subcellularLocation>
        <location evidence="8">Endomembrane system</location>
        <topology evidence="8">Single-pass type IV membrane protein</topology>
    </subcellularLocation>
    <subcellularLocation>
        <location evidence="1">Golgi apparatus membrane</location>
    </subcellularLocation>
</comment>
<feature type="domain" description="T-SNARE coiled-coil homology" evidence="11">
    <location>
        <begin position="93"/>
        <end position="155"/>
    </location>
</feature>
<evidence type="ECO:0000313" key="13">
    <source>
        <dbReference type="Proteomes" id="UP000447873"/>
    </source>
</evidence>
<evidence type="ECO:0000256" key="1">
    <source>
        <dbReference type="ARBA" id="ARBA00004394"/>
    </source>
</evidence>